<keyword evidence="1" id="KW-0175">Coiled coil</keyword>
<proteinExistence type="predicted"/>
<feature type="compositionally biased region" description="Polar residues" evidence="2">
    <location>
        <begin position="166"/>
        <end position="186"/>
    </location>
</feature>
<comment type="caution">
    <text evidence="3">The sequence shown here is derived from an EMBL/GenBank/DDBJ whole genome shotgun (WGS) entry which is preliminary data.</text>
</comment>
<dbReference type="EMBL" id="BMOU01000006">
    <property type="protein sequence ID" value="GGO01829.1"/>
    <property type="molecule type" value="Genomic_DNA"/>
</dbReference>
<keyword evidence="4" id="KW-1185">Reference proteome</keyword>
<dbReference type="Proteomes" id="UP000605784">
    <property type="component" value="Unassembled WGS sequence"/>
</dbReference>
<feature type="region of interest" description="Disordered" evidence="2">
    <location>
        <begin position="161"/>
        <end position="186"/>
    </location>
</feature>
<reference evidence="3" key="2">
    <citation type="submission" date="2020-09" db="EMBL/GenBank/DDBJ databases">
        <authorList>
            <person name="Sun Q."/>
            <person name="Ohkuma M."/>
        </authorList>
    </citation>
    <scope>NUCLEOTIDE SEQUENCE</scope>
    <source>
        <strain evidence="3">JCM 17820</strain>
    </source>
</reference>
<organism evidence="3 4">
    <name type="scientific">Haloarcula pellucida</name>
    <dbReference type="NCBI Taxonomy" id="1427151"/>
    <lineage>
        <taxon>Archaea</taxon>
        <taxon>Methanobacteriati</taxon>
        <taxon>Methanobacteriota</taxon>
        <taxon>Stenosarchaea group</taxon>
        <taxon>Halobacteria</taxon>
        <taxon>Halobacteriales</taxon>
        <taxon>Haloarculaceae</taxon>
        <taxon>Haloarcula</taxon>
    </lineage>
</organism>
<protein>
    <submittedName>
        <fullName evidence="3">Uncharacterized protein</fullName>
    </submittedName>
</protein>
<feature type="coiled-coil region" evidence="1">
    <location>
        <begin position="9"/>
        <end position="36"/>
    </location>
</feature>
<sequence>MTGTFNETHFDFAEEIDRLDDRIADLQAEADETEDGSDQEAALLETRQTLQTQRKGAIWACPGRGGGEDAHEDDDFPMWDEPVDGVTLGAVRARTFANMENDLESDPNAGSGTSSILLIADGTVEAPYVGEDMRDAEIAGAVGKLHPWYLKWAEGRITALMDPEGNATSSGTSPGDKQTKTTSTEE</sequence>
<gene>
    <name evidence="3" type="ORF">GCM10009030_35890</name>
</gene>
<name>A0A830GRA0_9EURY</name>
<evidence type="ECO:0000256" key="1">
    <source>
        <dbReference type="SAM" id="Coils"/>
    </source>
</evidence>
<evidence type="ECO:0000313" key="3">
    <source>
        <dbReference type="EMBL" id="GGO01829.1"/>
    </source>
</evidence>
<dbReference type="AlphaFoldDB" id="A0A830GRA0"/>
<accession>A0A830GRA0</accession>
<reference evidence="3" key="1">
    <citation type="journal article" date="2014" name="Int. J. Syst. Evol. Microbiol.">
        <title>Complete genome sequence of Corynebacterium casei LMG S-19264T (=DSM 44701T), isolated from a smear-ripened cheese.</title>
        <authorList>
            <consortium name="US DOE Joint Genome Institute (JGI-PGF)"/>
            <person name="Walter F."/>
            <person name="Albersmeier A."/>
            <person name="Kalinowski J."/>
            <person name="Ruckert C."/>
        </authorList>
    </citation>
    <scope>NUCLEOTIDE SEQUENCE</scope>
    <source>
        <strain evidence="3">JCM 17820</strain>
    </source>
</reference>
<dbReference type="RefSeq" id="WP_189001363.1">
    <property type="nucleotide sequence ID" value="NZ_BMOU01000006.1"/>
</dbReference>
<evidence type="ECO:0000313" key="4">
    <source>
        <dbReference type="Proteomes" id="UP000605784"/>
    </source>
</evidence>
<evidence type="ECO:0000256" key="2">
    <source>
        <dbReference type="SAM" id="MobiDB-lite"/>
    </source>
</evidence>